<reference evidence="2" key="1">
    <citation type="submission" date="2022-07" db="EMBL/GenBank/DDBJ databases">
        <title>Phylogenomic reconstructions and comparative analyses of Kickxellomycotina fungi.</title>
        <authorList>
            <person name="Reynolds N.K."/>
            <person name="Stajich J.E."/>
            <person name="Barry K."/>
            <person name="Grigoriev I.V."/>
            <person name="Crous P."/>
            <person name="Smith M.E."/>
        </authorList>
    </citation>
    <scope>NUCLEOTIDE SEQUENCE</scope>
    <source>
        <strain evidence="2">NBRC 105413</strain>
    </source>
</reference>
<feature type="domain" description="Fungal lipase-type" evidence="1">
    <location>
        <begin position="87"/>
        <end position="221"/>
    </location>
</feature>
<comment type="caution">
    <text evidence="2">The sequence shown here is derived from an EMBL/GenBank/DDBJ whole genome shotgun (WGS) entry which is preliminary data.</text>
</comment>
<dbReference type="PANTHER" id="PTHR45856:SF25">
    <property type="entry name" value="FUNGAL LIPASE-LIKE DOMAIN-CONTAINING PROTEIN"/>
    <property type="match status" value="1"/>
</dbReference>
<dbReference type="GO" id="GO:0006629">
    <property type="term" value="P:lipid metabolic process"/>
    <property type="evidence" value="ECO:0007669"/>
    <property type="project" value="InterPro"/>
</dbReference>
<dbReference type="InterPro" id="IPR002921">
    <property type="entry name" value="Fungal_lipase-type"/>
</dbReference>
<dbReference type="SUPFAM" id="SSF53474">
    <property type="entry name" value="alpha/beta-Hydrolases"/>
    <property type="match status" value="1"/>
</dbReference>
<dbReference type="PANTHER" id="PTHR45856">
    <property type="entry name" value="ALPHA/BETA-HYDROLASES SUPERFAMILY PROTEIN"/>
    <property type="match status" value="1"/>
</dbReference>
<gene>
    <name evidence="2" type="ORF">LPJ64_002303</name>
</gene>
<name>A0A9W7XNA0_9FUNG</name>
<dbReference type="Gene3D" id="3.40.50.1820">
    <property type="entry name" value="alpha/beta hydrolase"/>
    <property type="match status" value="1"/>
</dbReference>
<dbReference type="Proteomes" id="UP001145021">
    <property type="component" value="Unassembled WGS sequence"/>
</dbReference>
<organism evidence="2 3">
    <name type="scientific">Coemansia asiatica</name>
    <dbReference type="NCBI Taxonomy" id="1052880"/>
    <lineage>
        <taxon>Eukaryota</taxon>
        <taxon>Fungi</taxon>
        <taxon>Fungi incertae sedis</taxon>
        <taxon>Zoopagomycota</taxon>
        <taxon>Kickxellomycotina</taxon>
        <taxon>Kickxellomycetes</taxon>
        <taxon>Kickxellales</taxon>
        <taxon>Kickxellaceae</taxon>
        <taxon>Coemansia</taxon>
    </lineage>
</organism>
<keyword evidence="3" id="KW-1185">Reference proteome</keyword>
<evidence type="ECO:0000313" key="2">
    <source>
        <dbReference type="EMBL" id="KAJ1646199.1"/>
    </source>
</evidence>
<sequence length="272" mass="30797">MKAVLRGKPTLSIDSVAQEFGVSKIRLNLYAAYSGATLNITSNQWNCGSQCNRPETRGTEVIYHWDTSHIPSNGYIAINRHRREILVVYRGSVVIGDWIEDYTANLVDFPESVSGSRVSMGFLEGYQSANPQVMDTVLQLANEYPEYRIIAAGHSLGGARASLFVADVSVNHPELIPRIEMYTYGKPRCGNNMYAQYMDSLGITYVRQIYKGDLYPHLPIKQLGYVHFGAEVWIPEDDKYVICQSSDYGGCSESLPLARLNKEEHYEYYWLH</sequence>
<accession>A0A9W7XNA0</accession>
<dbReference type="CDD" id="cd00519">
    <property type="entry name" value="Lipase_3"/>
    <property type="match status" value="1"/>
</dbReference>
<dbReference type="EMBL" id="JANBOH010000071">
    <property type="protein sequence ID" value="KAJ1646199.1"/>
    <property type="molecule type" value="Genomic_DNA"/>
</dbReference>
<evidence type="ECO:0000313" key="3">
    <source>
        <dbReference type="Proteomes" id="UP001145021"/>
    </source>
</evidence>
<proteinExistence type="predicted"/>
<dbReference type="Pfam" id="PF01764">
    <property type="entry name" value="Lipase_3"/>
    <property type="match status" value="1"/>
</dbReference>
<dbReference type="InterPro" id="IPR051218">
    <property type="entry name" value="Sec_MonoDiacylglyc_Lipase"/>
</dbReference>
<dbReference type="InterPro" id="IPR029058">
    <property type="entry name" value="AB_hydrolase_fold"/>
</dbReference>
<protein>
    <recommendedName>
        <fullName evidence="1">Fungal lipase-type domain-containing protein</fullName>
    </recommendedName>
</protein>
<evidence type="ECO:0000259" key="1">
    <source>
        <dbReference type="Pfam" id="PF01764"/>
    </source>
</evidence>
<dbReference type="AlphaFoldDB" id="A0A9W7XNA0"/>